<reference evidence="1" key="1">
    <citation type="journal article" date="2015" name="Nature">
        <title>Complex archaea that bridge the gap between prokaryotes and eukaryotes.</title>
        <authorList>
            <person name="Spang A."/>
            <person name="Saw J.H."/>
            <person name="Jorgensen S.L."/>
            <person name="Zaremba-Niedzwiedzka K."/>
            <person name="Martijn J."/>
            <person name="Lind A.E."/>
            <person name="van Eijk R."/>
            <person name="Schleper C."/>
            <person name="Guy L."/>
            <person name="Ettema T.J."/>
        </authorList>
    </citation>
    <scope>NUCLEOTIDE SEQUENCE</scope>
</reference>
<gene>
    <name evidence="1" type="ORF">LCGC14_1770640</name>
</gene>
<comment type="caution">
    <text evidence="1">The sequence shown here is derived from an EMBL/GenBank/DDBJ whole genome shotgun (WGS) entry which is preliminary data.</text>
</comment>
<feature type="non-terminal residue" evidence="1">
    <location>
        <position position="1"/>
    </location>
</feature>
<name>A0A0F9JY50_9ZZZZ</name>
<protein>
    <submittedName>
        <fullName evidence="1">Uncharacterized protein</fullName>
    </submittedName>
</protein>
<evidence type="ECO:0000313" key="1">
    <source>
        <dbReference type="EMBL" id="KKM03818.1"/>
    </source>
</evidence>
<organism evidence="1">
    <name type="scientific">marine sediment metagenome</name>
    <dbReference type="NCBI Taxonomy" id="412755"/>
    <lineage>
        <taxon>unclassified sequences</taxon>
        <taxon>metagenomes</taxon>
        <taxon>ecological metagenomes</taxon>
    </lineage>
</organism>
<dbReference type="EMBL" id="LAZR01016595">
    <property type="protein sequence ID" value="KKM03818.1"/>
    <property type="molecule type" value="Genomic_DNA"/>
</dbReference>
<dbReference type="AlphaFoldDB" id="A0A0F9JY50"/>
<sequence>REQRISLAPLSRRWKSFKARHGLDPRVLIATGAYVASIQPRQISQNRWTVAPAANVKMANKNKAMSTLGLWLEFGTVGMPARPHFRPEIQVAEALLRKEGRAKLNKIRKKFAQARVARRTFGVT</sequence>
<accession>A0A0F9JY50</accession>
<proteinExistence type="predicted"/>